<dbReference type="SUPFAM" id="SSF53822">
    <property type="entry name" value="Periplasmic binding protein-like I"/>
    <property type="match status" value="1"/>
</dbReference>
<dbReference type="AlphaFoldDB" id="A0A5J5GBA9"/>
<dbReference type="CDD" id="cd06339">
    <property type="entry name" value="PBP1_YraM_LppC_lipoprotein-like"/>
    <property type="match status" value="1"/>
</dbReference>
<sequence length="396" mass="40456">MDARTIRRPAARLAAFLAAVWLSACTVVDGPTAGFGGDSGPRIDPSAPVPVALLVPAGSSIGGDAQIARDLENAARLAISDLQGADIDLRVYNTAASPGQAAQVAQQAVADGAQIILGPLRADAAAAASSAVVAQNVNVLAFTNTTSVAGGNLFILGPTFENTARRLVRFGNSQGIDRYLVVYGNDPQGTTGRDAIAREAQRNGATVLGMESYPMTSQQAIMEAAPRIAAAAEQSGAEAVFLTGGVNADLPIIASALPEAGLDTSSTPYFGLTRWDALSQAISLPGLQGGYFARPNQAAMQSFESRFAARYGDAPHPLAGLAYDGIAAIGALVAQGNSDALTASSLTQSAGFTGTSGIFRLRPDGTNERALAVARIQNNQVTVVDPAPNSFGRAGF</sequence>
<name>A0A5J5GBA9_9RHOB</name>
<dbReference type="Pfam" id="PF13458">
    <property type="entry name" value="Peripla_BP_6"/>
    <property type="match status" value="1"/>
</dbReference>
<keyword evidence="7" id="KW-1185">Reference proteome</keyword>
<dbReference type="EMBL" id="VYQE01000007">
    <property type="protein sequence ID" value="KAA9005193.1"/>
    <property type="molecule type" value="Genomic_DNA"/>
</dbReference>
<dbReference type="InterPro" id="IPR028082">
    <property type="entry name" value="Peripla_BP_I"/>
</dbReference>
<comment type="caution">
    <text evidence="6">The sequence shown here is derived from an EMBL/GenBank/DDBJ whole genome shotgun (WGS) entry which is preliminary data.</text>
</comment>
<evidence type="ECO:0000313" key="7">
    <source>
        <dbReference type="Proteomes" id="UP000326554"/>
    </source>
</evidence>
<dbReference type="Proteomes" id="UP000326554">
    <property type="component" value="Unassembled WGS sequence"/>
</dbReference>
<evidence type="ECO:0000256" key="2">
    <source>
        <dbReference type="ARBA" id="ARBA00022729"/>
    </source>
</evidence>
<dbReference type="GO" id="GO:0006865">
    <property type="term" value="P:amino acid transport"/>
    <property type="evidence" value="ECO:0007669"/>
    <property type="project" value="UniProtKB-KW"/>
</dbReference>
<keyword evidence="2 4" id="KW-0732">Signal</keyword>
<organism evidence="6 7">
    <name type="scientific">Histidinibacterium aquaticum</name>
    <dbReference type="NCBI Taxonomy" id="2613962"/>
    <lineage>
        <taxon>Bacteria</taxon>
        <taxon>Pseudomonadati</taxon>
        <taxon>Pseudomonadota</taxon>
        <taxon>Alphaproteobacteria</taxon>
        <taxon>Rhodobacterales</taxon>
        <taxon>Paracoccaceae</taxon>
        <taxon>Histidinibacterium</taxon>
    </lineage>
</organism>
<dbReference type="PANTHER" id="PTHR30483">
    <property type="entry name" value="LEUCINE-SPECIFIC-BINDING PROTEIN"/>
    <property type="match status" value="1"/>
</dbReference>
<dbReference type="Gene3D" id="3.40.50.2300">
    <property type="match status" value="2"/>
</dbReference>
<dbReference type="InterPro" id="IPR051010">
    <property type="entry name" value="BCAA_transport"/>
</dbReference>
<protein>
    <submittedName>
        <fullName evidence="6">Penicillin-binding protein activator</fullName>
    </submittedName>
</protein>
<evidence type="ECO:0000256" key="3">
    <source>
        <dbReference type="ARBA" id="ARBA00022970"/>
    </source>
</evidence>
<gene>
    <name evidence="6" type="ORF">F3S47_17965</name>
</gene>
<keyword evidence="3" id="KW-0813">Transport</keyword>
<feature type="signal peptide" evidence="4">
    <location>
        <begin position="1"/>
        <end position="24"/>
    </location>
</feature>
<evidence type="ECO:0000256" key="1">
    <source>
        <dbReference type="ARBA" id="ARBA00010062"/>
    </source>
</evidence>
<dbReference type="PANTHER" id="PTHR30483:SF6">
    <property type="entry name" value="PERIPLASMIC BINDING PROTEIN OF ABC TRANSPORTER FOR NATURAL AMINO ACIDS"/>
    <property type="match status" value="1"/>
</dbReference>
<evidence type="ECO:0000256" key="4">
    <source>
        <dbReference type="SAM" id="SignalP"/>
    </source>
</evidence>
<keyword evidence="3" id="KW-0029">Amino-acid transport</keyword>
<dbReference type="PROSITE" id="PS51257">
    <property type="entry name" value="PROKAR_LIPOPROTEIN"/>
    <property type="match status" value="1"/>
</dbReference>
<comment type="similarity">
    <text evidence="1">Belongs to the leucine-binding protein family.</text>
</comment>
<accession>A0A5J5GBA9</accession>
<proteinExistence type="inferred from homology"/>
<dbReference type="RefSeq" id="WP_150446698.1">
    <property type="nucleotide sequence ID" value="NZ_VYQE01000007.1"/>
</dbReference>
<feature type="chain" id="PRO_5023829033" evidence="4">
    <location>
        <begin position="25"/>
        <end position="396"/>
    </location>
</feature>
<evidence type="ECO:0000313" key="6">
    <source>
        <dbReference type="EMBL" id="KAA9005193.1"/>
    </source>
</evidence>
<dbReference type="InterPro" id="IPR028081">
    <property type="entry name" value="Leu-bd"/>
</dbReference>
<feature type="domain" description="Leucine-binding protein" evidence="5">
    <location>
        <begin position="49"/>
        <end position="378"/>
    </location>
</feature>
<reference evidence="6 7" key="1">
    <citation type="submission" date="2019-09" db="EMBL/GenBank/DDBJ databases">
        <authorList>
            <person name="Park J.-S."/>
            <person name="Choi H.-J."/>
        </authorList>
    </citation>
    <scope>NUCLEOTIDE SEQUENCE [LARGE SCALE GENOMIC DNA]</scope>
    <source>
        <strain evidence="6 7">176SS1-4</strain>
    </source>
</reference>
<evidence type="ECO:0000259" key="5">
    <source>
        <dbReference type="Pfam" id="PF13458"/>
    </source>
</evidence>